<comment type="similarity">
    <text evidence="1">Belongs to the FAH family.</text>
</comment>
<accession>A0A1G7QXY8</accession>
<dbReference type="GO" id="GO:0016853">
    <property type="term" value="F:isomerase activity"/>
    <property type="evidence" value="ECO:0007669"/>
    <property type="project" value="UniProtKB-ARBA"/>
</dbReference>
<sequence>MKFISFSRLGESGVGTVVPGGIVNLTSKLSPKIKSLKALIAADLMDAATTYVEGRAPDFTLSDVTLLPVVPDAGKILCVGLNYETHRAETKRPDAKYPTMFTRYADSQIAHGQPMIMPSVSDRLDYEGEMAVIIGRGGRNIPEDSALSHVAGYACYNDGTIRDWQRHTHQFGPGKTFPGTGGFGPYMVSADEVGDYTKLPIQTRLNGEVMQDATLADLIFPVARLIAYISTYTPLSAGDVIVTGTPGGVGDRREPPLYMKPGDVVEVEIGMLGTLTNPIAAESAL</sequence>
<dbReference type="Gene3D" id="3.90.850.10">
    <property type="entry name" value="Fumarylacetoacetase-like, C-terminal domain"/>
    <property type="match status" value="1"/>
</dbReference>
<evidence type="ECO:0000313" key="4">
    <source>
        <dbReference type="EMBL" id="SDG03373.1"/>
    </source>
</evidence>
<keyword evidence="2" id="KW-0479">Metal-binding</keyword>
<dbReference type="OrthoDB" id="5197601at2"/>
<protein>
    <submittedName>
        <fullName evidence="4">2-keto-4-pentenoate hydratase/2-oxohepta-3-ene-1,7-dioic acid hydratase (Catechol pathway)</fullName>
    </submittedName>
</protein>
<proteinExistence type="inferred from homology"/>
<dbReference type="AlphaFoldDB" id="A0A1G7QXY8"/>
<dbReference type="GO" id="GO:0046872">
    <property type="term" value="F:metal ion binding"/>
    <property type="evidence" value="ECO:0007669"/>
    <property type="project" value="UniProtKB-KW"/>
</dbReference>
<dbReference type="PANTHER" id="PTHR42796">
    <property type="entry name" value="FUMARYLACETOACETATE HYDROLASE DOMAIN-CONTAINING PROTEIN 2A-RELATED"/>
    <property type="match status" value="1"/>
</dbReference>
<feature type="domain" description="Fumarylacetoacetase-like C-terminal" evidence="3">
    <location>
        <begin position="75"/>
        <end position="279"/>
    </location>
</feature>
<dbReference type="FunFam" id="3.90.850.10:FF:000002">
    <property type="entry name" value="2-hydroxyhepta-2,4-diene-1,7-dioate isomerase"/>
    <property type="match status" value="1"/>
</dbReference>
<dbReference type="InterPro" id="IPR011234">
    <property type="entry name" value="Fumarylacetoacetase-like_C"/>
</dbReference>
<evidence type="ECO:0000256" key="2">
    <source>
        <dbReference type="ARBA" id="ARBA00022723"/>
    </source>
</evidence>
<organism evidence="4 5">
    <name type="scientific">Celeribacter baekdonensis</name>
    <dbReference type="NCBI Taxonomy" id="875171"/>
    <lineage>
        <taxon>Bacteria</taxon>
        <taxon>Pseudomonadati</taxon>
        <taxon>Pseudomonadota</taxon>
        <taxon>Alphaproteobacteria</taxon>
        <taxon>Rhodobacterales</taxon>
        <taxon>Roseobacteraceae</taxon>
        <taxon>Celeribacter</taxon>
    </lineage>
</organism>
<evidence type="ECO:0000259" key="3">
    <source>
        <dbReference type="Pfam" id="PF01557"/>
    </source>
</evidence>
<dbReference type="InterPro" id="IPR036663">
    <property type="entry name" value="Fumarylacetoacetase_C_sf"/>
</dbReference>
<dbReference type="InterPro" id="IPR051121">
    <property type="entry name" value="FAH"/>
</dbReference>
<dbReference type="PANTHER" id="PTHR42796:SF4">
    <property type="entry name" value="FUMARYLACETOACETATE HYDROLASE DOMAIN-CONTAINING PROTEIN 2A"/>
    <property type="match status" value="1"/>
</dbReference>
<evidence type="ECO:0000256" key="1">
    <source>
        <dbReference type="ARBA" id="ARBA00010211"/>
    </source>
</evidence>
<name>A0A1G7QXY8_9RHOB</name>
<dbReference type="Pfam" id="PF01557">
    <property type="entry name" value="FAA_hydrolase"/>
    <property type="match status" value="1"/>
</dbReference>
<reference evidence="4 5" key="1">
    <citation type="submission" date="2016-10" db="EMBL/GenBank/DDBJ databases">
        <authorList>
            <person name="de Groot N.N."/>
        </authorList>
    </citation>
    <scope>NUCLEOTIDE SEQUENCE [LARGE SCALE GENOMIC DNA]</scope>
    <source>
        <strain evidence="4 5">DSM 27375</strain>
    </source>
</reference>
<dbReference type="SUPFAM" id="SSF56529">
    <property type="entry name" value="FAH"/>
    <property type="match status" value="1"/>
</dbReference>
<dbReference type="EMBL" id="FNBL01000010">
    <property type="protein sequence ID" value="SDG03373.1"/>
    <property type="molecule type" value="Genomic_DNA"/>
</dbReference>
<dbReference type="RefSeq" id="WP_074646282.1">
    <property type="nucleotide sequence ID" value="NZ_FNBL01000010.1"/>
</dbReference>
<dbReference type="GO" id="GO:0019752">
    <property type="term" value="P:carboxylic acid metabolic process"/>
    <property type="evidence" value="ECO:0007669"/>
    <property type="project" value="UniProtKB-ARBA"/>
</dbReference>
<evidence type="ECO:0000313" key="5">
    <source>
        <dbReference type="Proteomes" id="UP000182284"/>
    </source>
</evidence>
<gene>
    <name evidence="4" type="ORF">SAMN04488117_110119</name>
</gene>
<dbReference type="Proteomes" id="UP000182284">
    <property type="component" value="Unassembled WGS sequence"/>
</dbReference>